<dbReference type="Gene3D" id="1.10.357.10">
    <property type="entry name" value="Tetracycline Repressor, domain 2"/>
    <property type="match status" value="1"/>
</dbReference>
<keyword evidence="5" id="KW-1185">Reference proteome</keyword>
<evidence type="ECO:0000256" key="1">
    <source>
        <dbReference type="ARBA" id="ARBA00023125"/>
    </source>
</evidence>
<dbReference type="Proteomes" id="UP001143463">
    <property type="component" value="Unassembled WGS sequence"/>
</dbReference>
<feature type="domain" description="HTH tetR-type" evidence="3">
    <location>
        <begin position="1"/>
        <end position="34"/>
    </location>
</feature>
<organism evidence="4 5">
    <name type="scientific">Pseudonocardia halophobica</name>
    <dbReference type="NCBI Taxonomy" id="29401"/>
    <lineage>
        <taxon>Bacteria</taxon>
        <taxon>Bacillati</taxon>
        <taxon>Actinomycetota</taxon>
        <taxon>Actinomycetes</taxon>
        <taxon>Pseudonocardiales</taxon>
        <taxon>Pseudonocardiaceae</taxon>
        <taxon>Pseudonocardia</taxon>
    </lineage>
</organism>
<dbReference type="Pfam" id="PF00440">
    <property type="entry name" value="TetR_N"/>
    <property type="match status" value="1"/>
</dbReference>
<name>A0A9W6NWS4_9PSEU</name>
<dbReference type="PANTHER" id="PTHR30055:SF146">
    <property type="entry name" value="HTH-TYPE TRANSCRIPTIONAL DUAL REGULATOR CECR"/>
    <property type="match status" value="1"/>
</dbReference>
<dbReference type="EMBL" id="BSFQ01000012">
    <property type="protein sequence ID" value="GLL12164.1"/>
    <property type="molecule type" value="Genomic_DNA"/>
</dbReference>
<dbReference type="PANTHER" id="PTHR30055">
    <property type="entry name" value="HTH-TYPE TRANSCRIPTIONAL REGULATOR RUTR"/>
    <property type="match status" value="1"/>
</dbReference>
<reference evidence="4" key="1">
    <citation type="journal article" date="2014" name="Int. J. Syst. Evol. Microbiol.">
        <title>Complete genome sequence of Corynebacterium casei LMG S-19264T (=DSM 44701T), isolated from a smear-ripened cheese.</title>
        <authorList>
            <consortium name="US DOE Joint Genome Institute (JGI-PGF)"/>
            <person name="Walter F."/>
            <person name="Albersmeier A."/>
            <person name="Kalinowski J."/>
            <person name="Ruckert C."/>
        </authorList>
    </citation>
    <scope>NUCLEOTIDE SEQUENCE</scope>
    <source>
        <strain evidence="4">VKM Ac-1069</strain>
    </source>
</reference>
<dbReference type="InterPro" id="IPR050109">
    <property type="entry name" value="HTH-type_TetR-like_transc_reg"/>
</dbReference>
<dbReference type="InterPro" id="IPR009057">
    <property type="entry name" value="Homeodomain-like_sf"/>
</dbReference>
<keyword evidence="1 2" id="KW-0238">DNA-binding</keyword>
<evidence type="ECO:0000313" key="4">
    <source>
        <dbReference type="EMBL" id="GLL12164.1"/>
    </source>
</evidence>
<dbReference type="GO" id="GO:0000976">
    <property type="term" value="F:transcription cis-regulatory region binding"/>
    <property type="evidence" value="ECO:0007669"/>
    <property type="project" value="TreeGrafter"/>
</dbReference>
<dbReference type="SUPFAM" id="SSF48498">
    <property type="entry name" value="Tetracyclin repressor-like, C-terminal domain"/>
    <property type="match status" value="1"/>
</dbReference>
<reference evidence="4" key="2">
    <citation type="submission" date="2023-01" db="EMBL/GenBank/DDBJ databases">
        <authorList>
            <person name="Sun Q."/>
            <person name="Evtushenko L."/>
        </authorList>
    </citation>
    <scope>NUCLEOTIDE SEQUENCE</scope>
    <source>
        <strain evidence="4">VKM Ac-1069</strain>
    </source>
</reference>
<evidence type="ECO:0000256" key="2">
    <source>
        <dbReference type="PROSITE-ProRule" id="PRU00335"/>
    </source>
</evidence>
<sequence length="174" mass="19317">MAREAGVSKRTVYDYYGDKRTLFLDVVTRTQAGHEARFRELLDETLPPDPPDLEAALTAFGRAFASGVVQTRERSAMVRLVVAEAAHFPDLLERWREVGPQQQMLADRLAHLAERGLLDIPDPVEAAAYLGILVTAQVNNRTLYGTLPISPEELADLVASGIRVFLRAYRPTAD</sequence>
<dbReference type="InterPro" id="IPR039536">
    <property type="entry name" value="TetR_C_Proteobacteria"/>
</dbReference>
<dbReference type="PROSITE" id="PS50977">
    <property type="entry name" value="HTH_TETR_2"/>
    <property type="match status" value="1"/>
</dbReference>
<evidence type="ECO:0000259" key="3">
    <source>
        <dbReference type="PROSITE" id="PS50977"/>
    </source>
</evidence>
<evidence type="ECO:0000313" key="5">
    <source>
        <dbReference type="Proteomes" id="UP001143463"/>
    </source>
</evidence>
<comment type="caution">
    <text evidence="4">The sequence shown here is derived from an EMBL/GenBank/DDBJ whole genome shotgun (WGS) entry which is preliminary data.</text>
</comment>
<dbReference type="AlphaFoldDB" id="A0A9W6NWS4"/>
<dbReference type="InterPro" id="IPR001647">
    <property type="entry name" value="HTH_TetR"/>
</dbReference>
<dbReference type="GO" id="GO:0003700">
    <property type="term" value="F:DNA-binding transcription factor activity"/>
    <property type="evidence" value="ECO:0007669"/>
    <property type="project" value="TreeGrafter"/>
</dbReference>
<proteinExistence type="predicted"/>
<dbReference type="SUPFAM" id="SSF46689">
    <property type="entry name" value="Homeodomain-like"/>
    <property type="match status" value="1"/>
</dbReference>
<accession>A0A9W6NWS4</accession>
<dbReference type="InterPro" id="IPR036271">
    <property type="entry name" value="Tet_transcr_reg_TetR-rel_C_sf"/>
</dbReference>
<gene>
    <name evidence="4" type="ORF">GCM10017577_33050</name>
</gene>
<protein>
    <recommendedName>
        <fullName evidence="3">HTH tetR-type domain-containing protein</fullName>
    </recommendedName>
</protein>
<dbReference type="Pfam" id="PF14246">
    <property type="entry name" value="TetR_C_7"/>
    <property type="match status" value="1"/>
</dbReference>
<comment type="caution">
    <text evidence="2">Lacks conserved residue(s) required for the propagation of feature annotation.</text>
</comment>